<dbReference type="SUPFAM" id="SSF89082">
    <property type="entry name" value="Antibiotic binding domain of TipA-like multidrug resistance regulators"/>
    <property type="match status" value="1"/>
</dbReference>
<name>A0A1H0D4H3_9BACI</name>
<keyword evidence="3" id="KW-0010">Activator</keyword>
<evidence type="ECO:0000256" key="3">
    <source>
        <dbReference type="ARBA" id="ARBA00023159"/>
    </source>
</evidence>
<dbReference type="Pfam" id="PF07739">
    <property type="entry name" value="TipAS"/>
    <property type="match status" value="1"/>
</dbReference>
<dbReference type="InterPro" id="IPR000551">
    <property type="entry name" value="MerR-type_HTH_dom"/>
</dbReference>
<dbReference type="InterPro" id="IPR047057">
    <property type="entry name" value="MerR_fam"/>
</dbReference>
<keyword evidence="1" id="KW-0805">Transcription regulation</keyword>
<dbReference type="InterPro" id="IPR009061">
    <property type="entry name" value="DNA-bd_dom_put_sf"/>
</dbReference>
<dbReference type="SMART" id="SM00422">
    <property type="entry name" value="HTH_MERR"/>
    <property type="match status" value="1"/>
</dbReference>
<dbReference type="STRING" id="745820.SAMN04488053_102341"/>
<keyword evidence="4" id="KW-0804">Transcription</keyword>
<dbReference type="Gene3D" id="1.10.1660.10">
    <property type="match status" value="1"/>
</dbReference>
<dbReference type="InterPro" id="IPR036244">
    <property type="entry name" value="TipA-like_antibiotic-bd"/>
</dbReference>
<gene>
    <name evidence="6" type="ORF">SAMN04488053_102341</name>
</gene>
<dbReference type="EMBL" id="FNIL01000002">
    <property type="protein sequence ID" value="SDN65077.1"/>
    <property type="molecule type" value="Genomic_DNA"/>
</dbReference>
<keyword evidence="7" id="KW-1185">Reference proteome</keyword>
<dbReference type="CDD" id="cd01106">
    <property type="entry name" value="HTH_TipAL-Mta"/>
    <property type="match status" value="1"/>
</dbReference>
<feature type="domain" description="HTH merR-type" evidence="5">
    <location>
        <begin position="2"/>
        <end position="71"/>
    </location>
</feature>
<evidence type="ECO:0000313" key="7">
    <source>
        <dbReference type="Proteomes" id="UP000198778"/>
    </source>
</evidence>
<dbReference type="InterPro" id="IPR012925">
    <property type="entry name" value="TipAS_dom"/>
</dbReference>
<dbReference type="Proteomes" id="UP000198778">
    <property type="component" value="Unassembled WGS sequence"/>
</dbReference>
<dbReference type="GO" id="GO:0003677">
    <property type="term" value="F:DNA binding"/>
    <property type="evidence" value="ECO:0007669"/>
    <property type="project" value="UniProtKB-KW"/>
</dbReference>
<dbReference type="SUPFAM" id="SSF46955">
    <property type="entry name" value="Putative DNA-binding domain"/>
    <property type="match status" value="1"/>
</dbReference>
<dbReference type="PROSITE" id="PS50937">
    <property type="entry name" value="HTH_MERR_2"/>
    <property type="match status" value="1"/>
</dbReference>
<dbReference type="GO" id="GO:0003700">
    <property type="term" value="F:DNA-binding transcription factor activity"/>
    <property type="evidence" value="ECO:0007669"/>
    <property type="project" value="InterPro"/>
</dbReference>
<dbReference type="PANTHER" id="PTHR30204:SF90">
    <property type="entry name" value="HTH-TYPE TRANSCRIPTIONAL ACTIVATOR MTA"/>
    <property type="match status" value="1"/>
</dbReference>
<evidence type="ECO:0000259" key="5">
    <source>
        <dbReference type="PROSITE" id="PS50937"/>
    </source>
</evidence>
<evidence type="ECO:0000256" key="2">
    <source>
        <dbReference type="ARBA" id="ARBA00023125"/>
    </source>
</evidence>
<accession>A0A1H0D4H3</accession>
<organism evidence="6 7">
    <name type="scientific">Alkalicoccus daliensis</name>
    <dbReference type="NCBI Taxonomy" id="745820"/>
    <lineage>
        <taxon>Bacteria</taxon>
        <taxon>Bacillati</taxon>
        <taxon>Bacillota</taxon>
        <taxon>Bacilli</taxon>
        <taxon>Bacillales</taxon>
        <taxon>Bacillaceae</taxon>
        <taxon>Alkalicoccus</taxon>
    </lineage>
</organism>
<dbReference type="AlphaFoldDB" id="A0A1H0D4H3"/>
<evidence type="ECO:0000313" key="6">
    <source>
        <dbReference type="EMBL" id="SDN65077.1"/>
    </source>
</evidence>
<dbReference type="RefSeq" id="WP_090841707.1">
    <property type="nucleotide sequence ID" value="NZ_FNIL01000002.1"/>
</dbReference>
<keyword evidence="2" id="KW-0238">DNA-binding</keyword>
<protein>
    <submittedName>
        <fullName evidence="6">Transcriptional regulator, MerR family</fullName>
    </submittedName>
</protein>
<dbReference type="Pfam" id="PF13411">
    <property type="entry name" value="MerR_1"/>
    <property type="match status" value="1"/>
</dbReference>
<dbReference type="Gene3D" id="1.10.490.50">
    <property type="entry name" value="Antibiotic binding domain of TipA-like multidrug resistance regulators"/>
    <property type="match status" value="1"/>
</dbReference>
<proteinExistence type="predicted"/>
<dbReference type="PRINTS" id="PR00040">
    <property type="entry name" value="HTHMERR"/>
</dbReference>
<dbReference type="PANTHER" id="PTHR30204">
    <property type="entry name" value="REDOX-CYCLING DRUG-SENSING TRANSCRIPTIONAL ACTIVATOR SOXR"/>
    <property type="match status" value="1"/>
</dbReference>
<evidence type="ECO:0000256" key="1">
    <source>
        <dbReference type="ARBA" id="ARBA00023015"/>
    </source>
</evidence>
<dbReference type="OrthoDB" id="9814833at2"/>
<sequence length="248" mass="29240">MKLKVKEVAELVGISVRTLHYYDQVQLLSPAKTSSSGYRLYAEADLEKLQQILFFKELGFSLKEIKKIITSPSYDVEEALLLQRKMLVEKRKSVEKMIENLDKTMKHKKGEIYMTKEERFEGINFRDNPYEQEARERWGDTPVDEANANLGNKSQEEQDHLAEKWEMYFRKFAELRGKSPDAAEVQEVMREWYDFLNENFTRYSLEAFSGLGQLYVSDERFTKNIDQYGEGLAQFMSEAMQRFAEKKK</sequence>
<reference evidence="7" key="1">
    <citation type="submission" date="2016-10" db="EMBL/GenBank/DDBJ databases">
        <authorList>
            <person name="Varghese N."/>
            <person name="Submissions S."/>
        </authorList>
    </citation>
    <scope>NUCLEOTIDE SEQUENCE [LARGE SCALE GENOMIC DNA]</scope>
    <source>
        <strain evidence="7">CGMCC 1.10369</strain>
    </source>
</reference>
<evidence type="ECO:0000256" key="4">
    <source>
        <dbReference type="ARBA" id="ARBA00023163"/>
    </source>
</evidence>